<organism evidence="5 6">
    <name type="scientific">Granulicatella elegans ATCC 700633</name>
    <dbReference type="NCBI Taxonomy" id="626369"/>
    <lineage>
        <taxon>Bacteria</taxon>
        <taxon>Bacillati</taxon>
        <taxon>Bacillota</taxon>
        <taxon>Bacilli</taxon>
        <taxon>Lactobacillales</taxon>
        <taxon>Carnobacteriaceae</taxon>
        <taxon>Granulicatella</taxon>
    </lineage>
</organism>
<evidence type="ECO:0000256" key="1">
    <source>
        <dbReference type="ARBA" id="ARBA00022603"/>
    </source>
</evidence>
<dbReference type="HAMAP" id="MF_02217">
    <property type="entry name" value="TrmR_methyltr"/>
    <property type="match status" value="1"/>
</dbReference>
<dbReference type="EC" id="2.1.1.-" evidence="4"/>
<evidence type="ECO:0000256" key="2">
    <source>
        <dbReference type="ARBA" id="ARBA00022679"/>
    </source>
</evidence>
<dbReference type="InterPro" id="IPR050362">
    <property type="entry name" value="Cation-dep_OMT"/>
</dbReference>
<proteinExistence type="inferred from homology"/>
<comment type="function">
    <text evidence="4">Catalyzes the methylation of 5-hydroxyuridine (ho5U) to form 5-methoxyuridine (mo5U) at position 34 in tRNAs.</text>
</comment>
<comment type="subunit">
    <text evidence="4">Homodimer.</text>
</comment>
<evidence type="ECO:0000313" key="6">
    <source>
        <dbReference type="Proteomes" id="UP000002939"/>
    </source>
</evidence>
<dbReference type="eggNOG" id="COG4122">
    <property type="taxonomic scope" value="Bacteria"/>
</dbReference>
<evidence type="ECO:0000256" key="3">
    <source>
        <dbReference type="ARBA" id="ARBA00022691"/>
    </source>
</evidence>
<dbReference type="EMBL" id="ACRF02000004">
    <property type="protein sequence ID" value="EEW92254.1"/>
    <property type="molecule type" value="Genomic_DNA"/>
</dbReference>
<keyword evidence="2 4" id="KW-0808">Transferase</keyword>
<reference evidence="5" key="2">
    <citation type="submission" date="2011-10" db="EMBL/GenBank/DDBJ databases">
        <title>The Genome Sequence of Granulicatella elegans ATCC 700633.</title>
        <authorList>
            <consortium name="The Broad Institute Genome Sequencing Platform"/>
            <consortium name="The Broad Institute Genome Sequencing Center for Infectious Disease"/>
            <person name="Earl A."/>
            <person name="Ward D."/>
            <person name="Feldgarden M."/>
            <person name="Gevers D."/>
            <person name="Sibley C.D."/>
            <person name="Field T.R."/>
            <person name="Grinwis M."/>
            <person name="Eshaghurshan C.S."/>
            <person name="Surette M.G."/>
            <person name="Young S.K."/>
            <person name="Zeng Q."/>
            <person name="Gargeya S."/>
            <person name="Fitzgerald M."/>
            <person name="Haas B."/>
            <person name="Abouelleil A."/>
            <person name="Alvarado L."/>
            <person name="Arachchi H.M."/>
            <person name="Berlin A."/>
            <person name="Brown A."/>
            <person name="Chapman S.B."/>
            <person name="Chen Z."/>
            <person name="Dunbar C."/>
            <person name="Freedman E."/>
            <person name="Gearin G."/>
            <person name="Goldberg J."/>
            <person name="Griggs A."/>
            <person name="Gujja S."/>
            <person name="Heiman D."/>
            <person name="Howarth C."/>
            <person name="Larson L."/>
            <person name="Lui A."/>
            <person name="MacDonald P.J.P."/>
            <person name="Montmayeur A."/>
            <person name="Murphy C."/>
            <person name="Neiman D."/>
            <person name="Pearson M."/>
            <person name="Priest M."/>
            <person name="Roberts A."/>
            <person name="Saif S."/>
            <person name="Shea T."/>
            <person name="Shenoy N."/>
            <person name="Sisk P."/>
            <person name="Stolte C."/>
            <person name="Sykes S."/>
            <person name="Wortman J."/>
            <person name="Nusbaum C."/>
            <person name="Birren B."/>
        </authorList>
    </citation>
    <scope>NUCLEOTIDE SEQUENCE [LARGE SCALE GENOMIC DNA]</scope>
    <source>
        <strain evidence="5">ATCC 700633</strain>
    </source>
</reference>
<comment type="caution">
    <text evidence="4">Lacks conserved residue(s) required for the propagation of feature annotation.</text>
</comment>
<accession>D0BNX5</accession>
<dbReference type="InterPro" id="IPR029063">
    <property type="entry name" value="SAM-dependent_MTases_sf"/>
</dbReference>
<dbReference type="GO" id="GO:0008171">
    <property type="term" value="F:O-methyltransferase activity"/>
    <property type="evidence" value="ECO:0007669"/>
    <property type="project" value="InterPro"/>
</dbReference>
<feature type="binding site" evidence="4">
    <location>
        <position position="139"/>
    </location>
    <ligand>
        <name>S-adenosyl-L-methionine</name>
        <dbReference type="ChEBI" id="CHEBI:59789"/>
    </ligand>
</feature>
<feature type="binding site" evidence="4">
    <location>
        <begin position="121"/>
        <end position="122"/>
    </location>
    <ligand>
        <name>S-adenosyl-L-methionine</name>
        <dbReference type="ChEBI" id="CHEBI:59789"/>
    </ligand>
</feature>
<dbReference type="HOGENOM" id="CLU_067676_4_0_9"/>
<dbReference type="Proteomes" id="UP000002939">
    <property type="component" value="Unassembled WGS sequence"/>
</dbReference>
<dbReference type="PROSITE" id="PS51682">
    <property type="entry name" value="SAM_OMT_I"/>
    <property type="match status" value="1"/>
</dbReference>
<evidence type="ECO:0000313" key="5">
    <source>
        <dbReference type="EMBL" id="EEW92254.1"/>
    </source>
</evidence>
<dbReference type="InterPro" id="IPR043675">
    <property type="entry name" value="TrmR_methyltr"/>
</dbReference>
<feature type="binding site" evidence="4">
    <location>
        <position position="93"/>
    </location>
    <ligand>
        <name>S-adenosyl-L-methionine</name>
        <dbReference type="ChEBI" id="CHEBI:59789"/>
    </ligand>
</feature>
<keyword evidence="4" id="KW-0819">tRNA processing</keyword>
<gene>
    <name evidence="4" type="primary">trmR</name>
    <name evidence="5" type="ORF">HMPREF0446_01660</name>
</gene>
<dbReference type="AlphaFoldDB" id="D0BNX5"/>
<feature type="binding site" evidence="4">
    <location>
        <position position="75"/>
    </location>
    <ligand>
        <name>S-adenosyl-L-methionine</name>
        <dbReference type="ChEBI" id="CHEBI:59789"/>
    </ligand>
</feature>
<dbReference type="OrthoDB" id="9799672at2"/>
<keyword evidence="1 4" id="KW-0489">Methyltransferase</keyword>
<sequence>MLNEMMFRPVVKPEVVEYMRKSQRFFPGKLGELEQMANDLGIPIIPHETAVYLDFLLGLYRPTHILEIGTAIGFSASLMAQYVPKGGSVTTIDRYELMYSRAKENFKKLGIDDVVTQIEGDAAHVLPTLEQQYDFIFMDSAKAKYIEFFPHCMRVLKTGGVLVVDDIFQGGTILQDESEIPRKVRKIHRRLNLFLDFVQKDEALKSTLVPLGDGIIMIQKLEEKDYLPIVEALL</sequence>
<comment type="caution">
    <text evidence="5">The sequence shown here is derived from an EMBL/GenBank/DDBJ whole genome shotgun (WGS) entry which is preliminary data.</text>
</comment>
<name>D0BNX5_9LACT</name>
<dbReference type="SUPFAM" id="SSF53335">
    <property type="entry name" value="S-adenosyl-L-methionine-dependent methyltransferases"/>
    <property type="match status" value="1"/>
</dbReference>
<evidence type="ECO:0000256" key="4">
    <source>
        <dbReference type="HAMAP-Rule" id="MF_02217"/>
    </source>
</evidence>
<dbReference type="STRING" id="626369.HMPREF0446_01660"/>
<feature type="binding site" evidence="4">
    <location>
        <position position="45"/>
    </location>
    <ligand>
        <name>S-adenosyl-L-methionine</name>
        <dbReference type="ChEBI" id="CHEBI:59789"/>
    </ligand>
</feature>
<dbReference type="InterPro" id="IPR002935">
    <property type="entry name" value="SAM_O-MeTrfase"/>
</dbReference>
<comment type="similarity">
    <text evidence="4">Belongs to the class I-like SAM-binding methyltransferase superfamily. Cation-dependent O-methyltransferase family.</text>
</comment>
<dbReference type="RefSeq" id="WP_006703936.1">
    <property type="nucleotide sequence ID" value="NZ_KI391971.1"/>
</dbReference>
<dbReference type="GO" id="GO:0030488">
    <property type="term" value="P:tRNA methylation"/>
    <property type="evidence" value="ECO:0007669"/>
    <property type="project" value="UniProtKB-UniRule"/>
</dbReference>
<keyword evidence="6" id="KW-1185">Reference proteome</keyword>
<dbReference type="GO" id="GO:0016300">
    <property type="term" value="F:tRNA (uridine) methyltransferase activity"/>
    <property type="evidence" value="ECO:0007669"/>
    <property type="project" value="UniProtKB-UniRule"/>
</dbReference>
<keyword evidence="3 4" id="KW-0949">S-adenosyl-L-methionine</keyword>
<dbReference type="PANTHER" id="PTHR10509">
    <property type="entry name" value="O-METHYLTRANSFERASE-RELATED"/>
    <property type="match status" value="1"/>
</dbReference>
<dbReference type="GO" id="GO:0008757">
    <property type="term" value="F:S-adenosylmethionine-dependent methyltransferase activity"/>
    <property type="evidence" value="ECO:0007669"/>
    <property type="project" value="TreeGrafter"/>
</dbReference>
<dbReference type="Gene3D" id="3.40.50.150">
    <property type="entry name" value="Vaccinia Virus protein VP39"/>
    <property type="match status" value="1"/>
</dbReference>
<dbReference type="Pfam" id="PF01596">
    <property type="entry name" value="Methyltransf_3"/>
    <property type="match status" value="1"/>
</dbReference>
<protein>
    <recommendedName>
        <fullName evidence="4">tRNA 5-hydroxyuridine methyltransferase</fullName>
        <ecNumber evidence="4">2.1.1.-</ecNumber>
    </recommendedName>
    <alternativeName>
        <fullName evidence="4">ho5U methyltransferase</fullName>
    </alternativeName>
</protein>
<dbReference type="PANTHER" id="PTHR10509:SF14">
    <property type="entry name" value="CAFFEOYL-COA O-METHYLTRANSFERASE 3-RELATED"/>
    <property type="match status" value="1"/>
</dbReference>
<comment type="catalytic activity">
    <reaction evidence="4">
        <text>5-hydroxyuridine(34) in tRNA + S-adenosyl-L-methionine = 5-methoxyuridine(34) in tRNA + S-adenosyl-L-homocysteine + H(+)</text>
        <dbReference type="Rhea" id="RHEA:60524"/>
        <dbReference type="Rhea" id="RHEA-COMP:13381"/>
        <dbReference type="Rhea" id="RHEA-COMP:15591"/>
        <dbReference type="ChEBI" id="CHEBI:15378"/>
        <dbReference type="ChEBI" id="CHEBI:57856"/>
        <dbReference type="ChEBI" id="CHEBI:59789"/>
        <dbReference type="ChEBI" id="CHEBI:136877"/>
        <dbReference type="ChEBI" id="CHEBI:143860"/>
    </reaction>
</comment>
<reference evidence="5" key="1">
    <citation type="submission" date="2009-09" db="EMBL/GenBank/DDBJ databases">
        <authorList>
            <consortium name="The Broad Institute Genome Sequencing Platform"/>
            <person name="Ward D."/>
            <person name="Feldgarden M."/>
            <person name="Earl A."/>
            <person name="Young S.K."/>
            <person name="Zeng Q."/>
            <person name="Koehrsen M."/>
            <person name="Alvarado L."/>
            <person name="Berlin A."/>
            <person name="Bochicchio J."/>
            <person name="Borenstein D."/>
            <person name="Chapman S.B."/>
            <person name="Chen Z."/>
            <person name="Engels R."/>
            <person name="Freedman E."/>
            <person name="Gellesch M."/>
            <person name="Goldberg J."/>
            <person name="Griggs A."/>
            <person name="Gujja S."/>
            <person name="Heilman E."/>
            <person name="Heiman D."/>
            <person name="Hepburn T."/>
            <person name="Howarth C."/>
            <person name="Jen D."/>
            <person name="Larson L."/>
            <person name="Lewis B."/>
            <person name="Mehta T."/>
            <person name="Park D."/>
            <person name="Pearson M."/>
            <person name="Roberts A."/>
            <person name="Saif S."/>
            <person name="Shea T."/>
            <person name="Shenoy N."/>
            <person name="Sisk P."/>
            <person name="Stolte C."/>
            <person name="Sykes S."/>
            <person name="Thomson T."/>
            <person name="Walk T."/>
            <person name="White J."/>
            <person name="Yandava C."/>
            <person name="Sibley C.D."/>
            <person name="Field T.R."/>
            <person name="Grinwis M."/>
            <person name="Eshaghurshan C.S."/>
            <person name="Surette M.G."/>
            <person name="Haas B."/>
            <person name="Nusbaum C."/>
            <person name="Birren B."/>
        </authorList>
    </citation>
    <scope>NUCLEOTIDE SEQUENCE [LARGE SCALE GENOMIC DNA]</scope>
    <source>
        <strain evidence="5">ATCC 700633</strain>
    </source>
</reference>
<dbReference type="CDD" id="cd02440">
    <property type="entry name" value="AdoMet_MTases"/>
    <property type="match status" value="1"/>
</dbReference>